<feature type="region of interest" description="Disordered" evidence="1">
    <location>
        <begin position="1"/>
        <end position="23"/>
    </location>
</feature>
<reference evidence="3" key="2">
    <citation type="submission" date="2021-04" db="EMBL/GenBank/DDBJ databases">
        <authorList>
            <person name="Podell S."/>
        </authorList>
    </citation>
    <scope>NUCLEOTIDE SEQUENCE</scope>
    <source>
        <strain evidence="3">Hildebrandi</strain>
    </source>
</reference>
<evidence type="ECO:0000313" key="3">
    <source>
        <dbReference type="EMBL" id="KAG7361138.1"/>
    </source>
</evidence>
<dbReference type="GO" id="GO:0007030">
    <property type="term" value="P:Golgi organization"/>
    <property type="evidence" value="ECO:0007669"/>
    <property type="project" value="TreeGrafter"/>
</dbReference>
<feature type="compositionally biased region" description="Low complexity" evidence="1">
    <location>
        <begin position="87"/>
        <end position="99"/>
    </location>
</feature>
<dbReference type="GO" id="GO:0006886">
    <property type="term" value="P:intracellular protein transport"/>
    <property type="evidence" value="ECO:0007669"/>
    <property type="project" value="InterPro"/>
</dbReference>
<proteinExistence type="predicted"/>
<dbReference type="EMBL" id="JAGRRH010000013">
    <property type="protein sequence ID" value="KAG7361138.1"/>
    <property type="molecule type" value="Genomic_DNA"/>
</dbReference>
<feature type="region of interest" description="Disordered" evidence="1">
    <location>
        <begin position="82"/>
        <end position="101"/>
    </location>
</feature>
<protein>
    <recommendedName>
        <fullName evidence="2">Conserved oligomeric Golgi complex subunit 3 C-terminal domain-containing protein</fullName>
    </recommendedName>
</protein>
<dbReference type="OrthoDB" id="296793at2759"/>
<evidence type="ECO:0000256" key="1">
    <source>
        <dbReference type="SAM" id="MobiDB-lite"/>
    </source>
</evidence>
<organism evidence="3 4">
    <name type="scientific">Nitzschia inconspicua</name>
    <dbReference type="NCBI Taxonomy" id="303405"/>
    <lineage>
        <taxon>Eukaryota</taxon>
        <taxon>Sar</taxon>
        <taxon>Stramenopiles</taxon>
        <taxon>Ochrophyta</taxon>
        <taxon>Bacillariophyta</taxon>
        <taxon>Bacillariophyceae</taxon>
        <taxon>Bacillariophycidae</taxon>
        <taxon>Bacillariales</taxon>
        <taxon>Bacillariaceae</taxon>
        <taxon>Nitzschia</taxon>
    </lineage>
</organism>
<dbReference type="GO" id="GO:0006891">
    <property type="term" value="P:intra-Golgi vesicle-mediated transport"/>
    <property type="evidence" value="ECO:0007669"/>
    <property type="project" value="TreeGrafter"/>
</dbReference>
<dbReference type="Proteomes" id="UP000693970">
    <property type="component" value="Unassembled WGS sequence"/>
</dbReference>
<dbReference type="GO" id="GO:0017119">
    <property type="term" value="C:Golgi transport complex"/>
    <property type="evidence" value="ECO:0007669"/>
    <property type="project" value="TreeGrafter"/>
</dbReference>
<dbReference type="GO" id="GO:0016020">
    <property type="term" value="C:membrane"/>
    <property type="evidence" value="ECO:0007669"/>
    <property type="project" value="InterPro"/>
</dbReference>
<keyword evidence="4" id="KW-1185">Reference proteome</keyword>
<accession>A0A9K3PVG1</accession>
<dbReference type="PANTHER" id="PTHR13302:SF8">
    <property type="entry name" value="CONSERVED OLIGOMERIC GOLGI COMPLEX SUBUNIT 3"/>
    <property type="match status" value="1"/>
</dbReference>
<dbReference type="InterPro" id="IPR048685">
    <property type="entry name" value="COG3_C"/>
</dbReference>
<feature type="compositionally biased region" description="Basic and acidic residues" evidence="1">
    <location>
        <begin position="426"/>
        <end position="435"/>
    </location>
</feature>
<dbReference type="Pfam" id="PF20671">
    <property type="entry name" value="COG3_C"/>
    <property type="match status" value="1"/>
</dbReference>
<name>A0A9K3PVG1_9STRA</name>
<feature type="domain" description="Conserved oligomeric Golgi complex subunit 3 C-terminal" evidence="2">
    <location>
        <begin position="317"/>
        <end position="670"/>
    </location>
</feature>
<comment type="caution">
    <text evidence="3">The sequence shown here is derived from an EMBL/GenBank/DDBJ whole genome shotgun (WGS) entry which is preliminary data.</text>
</comment>
<sequence length="856" mass="94611">MASSSVSPPVSAPRPSTSSSTNVSYEMFAPRSMAQVSRLSRLAALTAGPIGLSETNVNGSSSSSANDPSLLAAQDTLLKAMSPPRMTSTTSDTSSTSSTVNAFDKSVTETLRTAVKNSDHLTSILKHTTSLRLALRASINIAEDISNRHAELIRHSGELSAAADRLQGEQEMLSRHAEEIGMPLKHYDAVDNVGVLVGVLFKGKAVVRGLAKIKVDSDEFPSVLDQIDDAVDFFGRESGGRDALEAEMKRQRSRSAKDLQETSGNIEYYRRSLALQDAALDLIREAVVERISNTTFQVASALNIPKDPIAADRLEASLVYTRFHGISSRSNRLLSLVRKRLHRGDAYHELLQQCRYTYCNCRKSLLEATIRAHMEKLKDQHGLVGMTRLASVFLIRLCTVETALYLDFFGEKKAEEVVTANENNDENTKPRKMDSTKGPTPLASQVVSDDGTYYDKDFQAYLASLTSALHRTIRRGLVTVLDLDMLCQIVSVLREERSMASSSPTTTAAARAISSVIEDAQERLIFCATNSLTKEVIRFKPTPKDLDYPQKLKKQGDEKAGSDDVRSAEDDALQKQLQIYESWFPPMRSVLKILSKIFRVVEPRVFEDIALQSVQSCTKSLKDGAAFIQKRSGTIHSDLFLVKHLLILREQLSPFDIDLRSVERQLDFSDAGKAVSRFLANRNRRLFSMSTENALVTLLREGVSINEESVDSKRDLEEALRAACNDFIDHTCKSVGLGVMDLSSKLSAATPESLKTVPFFNAAKVKETLKLTSESFETKAAEISSQMRLYLDTPATQSILLKPISKKITKALDEIRKAICEIADGENDWNGSTRSETLLLIDDLEKTAKKMAKATR</sequence>
<feature type="region of interest" description="Disordered" evidence="1">
    <location>
        <begin position="419"/>
        <end position="442"/>
    </location>
</feature>
<dbReference type="PANTHER" id="PTHR13302">
    <property type="entry name" value="CONSERVED OLIGOMERIC GOLGI COMPLEX COMPONENT 3"/>
    <property type="match status" value="1"/>
</dbReference>
<dbReference type="GO" id="GO:0005801">
    <property type="term" value="C:cis-Golgi network"/>
    <property type="evidence" value="ECO:0007669"/>
    <property type="project" value="InterPro"/>
</dbReference>
<evidence type="ECO:0000313" key="4">
    <source>
        <dbReference type="Proteomes" id="UP000693970"/>
    </source>
</evidence>
<reference evidence="3" key="1">
    <citation type="journal article" date="2021" name="Sci. Rep.">
        <title>Diploid genomic architecture of Nitzschia inconspicua, an elite biomass production diatom.</title>
        <authorList>
            <person name="Oliver A."/>
            <person name="Podell S."/>
            <person name="Pinowska A."/>
            <person name="Traller J.C."/>
            <person name="Smith S.R."/>
            <person name="McClure R."/>
            <person name="Beliaev A."/>
            <person name="Bohutskyi P."/>
            <person name="Hill E.A."/>
            <person name="Rabines A."/>
            <person name="Zheng H."/>
            <person name="Allen L.Z."/>
            <person name="Kuo A."/>
            <person name="Grigoriev I.V."/>
            <person name="Allen A.E."/>
            <person name="Hazlebeck D."/>
            <person name="Allen E.E."/>
        </authorList>
    </citation>
    <scope>NUCLEOTIDE SEQUENCE</scope>
    <source>
        <strain evidence="3">Hildebrandi</strain>
    </source>
</reference>
<dbReference type="AlphaFoldDB" id="A0A9K3PVG1"/>
<evidence type="ECO:0000259" key="2">
    <source>
        <dbReference type="Pfam" id="PF20671"/>
    </source>
</evidence>
<dbReference type="InterPro" id="IPR007265">
    <property type="entry name" value="COG_su3"/>
</dbReference>
<feature type="region of interest" description="Disordered" evidence="1">
    <location>
        <begin position="547"/>
        <end position="567"/>
    </location>
</feature>
<feature type="compositionally biased region" description="Low complexity" evidence="1">
    <location>
        <begin position="1"/>
        <end position="21"/>
    </location>
</feature>
<gene>
    <name evidence="3" type="ORF">IV203_036238</name>
</gene>